<dbReference type="Gene3D" id="4.10.520.10">
    <property type="entry name" value="IHF-like DNA-binding proteins"/>
    <property type="match status" value="1"/>
</dbReference>
<dbReference type="PANTHER" id="PTHR33175">
    <property type="entry name" value="DNA-BINDING PROTEIN HU"/>
    <property type="match status" value="1"/>
</dbReference>
<reference evidence="5 6" key="1">
    <citation type="submission" date="2022-02" db="EMBL/GenBank/DDBJ databases">
        <title>Mesosutterella porci, a novel member of the family Sutterellaceae from pig feces.</title>
        <authorList>
            <person name="Wylensek D."/>
            <person name="Clavel T."/>
        </authorList>
    </citation>
    <scope>NUCLEOTIDE SEQUENCE [LARGE SCALE GENOMIC DNA]</scope>
    <source>
        <strain evidence="6">oilRF-744-wt-GAM-9</strain>
    </source>
</reference>
<dbReference type="SMART" id="SM00411">
    <property type="entry name" value="BHL"/>
    <property type="match status" value="1"/>
</dbReference>
<dbReference type="PROSITE" id="PS00045">
    <property type="entry name" value="HISTONE_LIKE"/>
    <property type="match status" value="1"/>
</dbReference>
<dbReference type="EMBL" id="JAKNCT010000009">
    <property type="protein sequence ID" value="MCG5031463.1"/>
    <property type="molecule type" value="Genomic_DNA"/>
</dbReference>
<sequence length="105" mass="11354">MNRQELVDRVAAAENLPKAQAARILETVLTAVKETVKSGDKLTLVGFGTFKLQERPARTGRNPSTGAEIKIPATKVPKFVPGAAFKAAVNEPKKRGCRSRAKARK</sequence>
<comment type="caution">
    <text evidence="5">The sequence shown here is derived from an EMBL/GenBank/DDBJ whole genome shotgun (WGS) entry which is preliminary data.</text>
</comment>
<dbReference type="PRINTS" id="PR01727">
    <property type="entry name" value="DNABINDINGHU"/>
</dbReference>
<dbReference type="InterPro" id="IPR000119">
    <property type="entry name" value="Hist_DNA-bd"/>
</dbReference>
<dbReference type="InterPro" id="IPR020816">
    <property type="entry name" value="Histone-like_DNA-bd_CS"/>
</dbReference>
<dbReference type="CDD" id="cd13831">
    <property type="entry name" value="HU"/>
    <property type="match status" value="1"/>
</dbReference>
<keyword evidence="3 5" id="KW-0238">DNA-binding</keyword>
<accession>A0ABS9MTX4</accession>
<protein>
    <submittedName>
        <fullName evidence="5">HU family DNA-binding protein</fullName>
    </submittedName>
</protein>
<dbReference type="SUPFAM" id="SSF47729">
    <property type="entry name" value="IHF-like DNA-binding proteins"/>
    <property type="match status" value="1"/>
</dbReference>
<dbReference type="InterPro" id="IPR010992">
    <property type="entry name" value="IHF-like_DNA-bd_dom_sf"/>
</dbReference>
<keyword evidence="2" id="KW-0226">DNA condensation</keyword>
<gene>
    <name evidence="5" type="ORF">MAF45_08420</name>
</gene>
<evidence type="ECO:0000256" key="3">
    <source>
        <dbReference type="ARBA" id="ARBA00023125"/>
    </source>
</evidence>
<dbReference type="Pfam" id="PF00216">
    <property type="entry name" value="Bac_DNA_binding"/>
    <property type="match status" value="1"/>
</dbReference>
<organism evidence="5 6">
    <name type="scientific">Mesosutterella porci</name>
    <dbReference type="NCBI Taxonomy" id="2915351"/>
    <lineage>
        <taxon>Bacteria</taxon>
        <taxon>Pseudomonadati</taxon>
        <taxon>Pseudomonadota</taxon>
        <taxon>Betaproteobacteria</taxon>
        <taxon>Burkholderiales</taxon>
        <taxon>Sutterellaceae</taxon>
        <taxon>Mesosutterella</taxon>
    </lineage>
</organism>
<evidence type="ECO:0000256" key="1">
    <source>
        <dbReference type="ARBA" id="ARBA00010529"/>
    </source>
</evidence>
<dbReference type="PANTHER" id="PTHR33175:SF3">
    <property type="entry name" value="DNA-BINDING PROTEIN HU-BETA"/>
    <property type="match status" value="1"/>
</dbReference>
<name>A0ABS9MTX4_9BURK</name>
<comment type="similarity">
    <text evidence="1 4">Belongs to the bacterial histone-like protein family.</text>
</comment>
<evidence type="ECO:0000313" key="5">
    <source>
        <dbReference type="EMBL" id="MCG5031463.1"/>
    </source>
</evidence>
<evidence type="ECO:0000256" key="2">
    <source>
        <dbReference type="ARBA" id="ARBA00023067"/>
    </source>
</evidence>
<dbReference type="GO" id="GO:0003677">
    <property type="term" value="F:DNA binding"/>
    <property type="evidence" value="ECO:0007669"/>
    <property type="project" value="UniProtKB-KW"/>
</dbReference>
<evidence type="ECO:0000313" key="6">
    <source>
        <dbReference type="Proteomes" id="UP001297600"/>
    </source>
</evidence>
<dbReference type="RefSeq" id="WP_237979194.1">
    <property type="nucleotide sequence ID" value="NZ_JAKNCT010000009.1"/>
</dbReference>
<keyword evidence="6" id="KW-1185">Reference proteome</keyword>
<dbReference type="Proteomes" id="UP001297600">
    <property type="component" value="Unassembled WGS sequence"/>
</dbReference>
<evidence type="ECO:0000256" key="4">
    <source>
        <dbReference type="RuleBase" id="RU003939"/>
    </source>
</evidence>
<proteinExistence type="inferred from homology"/>